<dbReference type="Proteomes" id="UP000003303">
    <property type="component" value="Unassembled WGS sequence"/>
</dbReference>
<dbReference type="PANTHER" id="PTHR40396">
    <property type="entry name" value="ATPASE-LIKE PROTEIN"/>
    <property type="match status" value="1"/>
</dbReference>
<dbReference type="OrthoDB" id="9809324at2"/>
<dbReference type="InterPro" id="IPR027417">
    <property type="entry name" value="P-loop_NTPase"/>
</dbReference>
<dbReference type="GO" id="GO:0005524">
    <property type="term" value="F:ATP binding"/>
    <property type="evidence" value="ECO:0007669"/>
    <property type="project" value="InterPro"/>
</dbReference>
<proteinExistence type="predicted"/>
<dbReference type="SUPFAM" id="SSF52540">
    <property type="entry name" value="P-loop containing nucleoside triphosphate hydrolases"/>
    <property type="match status" value="1"/>
</dbReference>
<feature type="domain" description="ATPase AAA-type core" evidence="1">
    <location>
        <begin position="46"/>
        <end position="144"/>
    </location>
</feature>
<keyword evidence="3" id="KW-1185">Reference proteome</keyword>
<evidence type="ECO:0000313" key="3">
    <source>
        <dbReference type="Proteomes" id="UP000003303"/>
    </source>
</evidence>
<dbReference type="Gene3D" id="3.40.50.300">
    <property type="entry name" value="P-loop containing nucleotide triphosphate hydrolases"/>
    <property type="match status" value="1"/>
</dbReference>
<dbReference type="Pfam" id="PF13304">
    <property type="entry name" value="AAA_21"/>
    <property type="match status" value="2"/>
</dbReference>
<dbReference type="STRING" id="596327.PORUE0001_1933"/>
<gene>
    <name evidence="2" type="ORF">PORUE0001_1933</name>
</gene>
<organism evidence="2 3">
    <name type="scientific">Porphyromonas uenonis 60-3</name>
    <dbReference type="NCBI Taxonomy" id="596327"/>
    <lineage>
        <taxon>Bacteria</taxon>
        <taxon>Pseudomonadati</taxon>
        <taxon>Bacteroidota</taxon>
        <taxon>Bacteroidia</taxon>
        <taxon>Bacteroidales</taxon>
        <taxon>Porphyromonadaceae</taxon>
        <taxon>Porphyromonas</taxon>
    </lineage>
</organism>
<dbReference type="PANTHER" id="PTHR40396:SF1">
    <property type="entry name" value="ATPASE AAA-TYPE CORE DOMAIN-CONTAINING PROTEIN"/>
    <property type="match status" value="1"/>
</dbReference>
<evidence type="ECO:0000313" key="2">
    <source>
        <dbReference type="EMBL" id="EEK15866.1"/>
    </source>
</evidence>
<name>C2MEJ6_9PORP</name>
<dbReference type="AlphaFoldDB" id="C2MEJ6"/>
<comment type="caution">
    <text evidence="2">The sequence shown here is derived from an EMBL/GenBank/DDBJ whole genome shotgun (WGS) entry which is preliminary data.</text>
</comment>
<dbReference type="EMBL" id="ACLR01000246">
    <property type="protein sequence ID" value="EEK15866.1"/>
    <property type="molecule type" value="Genomic_DNA"/>
</dbReference>
<dbReference type="eggNOG" id="COG1106">
    <property type="taxonomic scope" value="Bacteria"/>
</dbReference>
<dbReference type="InterPro" id="IPR003959">
    <property type="entry name" value="ATPase_AAA_core"/>
</dbReference>
<reference evidence="2 3" key="1">
    <citation type="submission" date="2009-04" db="EMBL/GenBank/DDBJ databases">
        <authorList>
            <person name="Sebastian Y."/>
            <person name="Madupu R."/>
            <person name="Durkin A.S."/>
            <person name="Torralba M."/>
            <person name="Methe B."/>
            <person name="Sutton G.G."/>
            <person name="Strausberg R.L."/>
            <person name="Nelson K.E."/>
        </authorList>
    </citation>
    <scope>NUCLEOTIDE SEQUENCE [LARGE SCALE GENOMIC DNA]</scope>
    <source>
        <strain evidence="2 3">60-3</strain>
    </source>
</reference>
<dbReference type="RefSeq" id="WP_007366282.1">
    <property type="nucleotide sequence ID" value="NZ_ACLR01000246.1"/>
</dbReference>
<sequence>MLLRVIVENFLSYKERQEFTMFPNRDITELTSHIFDKDTIPLLKMASLYGNNASGKSNFAQALSFIRLFALSETTIQSSDVAKHLYRLEQLDKLKESSLSILIEFKSNGSYFIYQVELDLQGVRTEQLLLSGANKTPESLYRRQYSNIELSPSLSSKSLDQWSHTKGILEKRLTQDPYKSVLGLLFEFPVLEEKHIKQAYDWFQQCLVVTSGRASHNQLNALLYESKNLYRFTSQVIRGVDIGVDDLRLRETDLAIWLNQHSDLANTLDMSRRVEASEIHSVVSHLDRPILNRINVAGKEKILELVFAHQGGDGNTYDLDIESESDGTIRALHLMPALFEAINSFGVVVIDEMDTSLHSNLLLDLIAFFSLNPSKGQLIFTLHDTNLLDSIGLLRTDEVWFIEKRVGSSYMYSLDNYTKKMSGDISQKYREGRYGSNYTGNLVQDSNAI</sequence>
<feature type="domain" description="ATPase AAA-type core" evidence="1">
    <location>
        <begin position="284"/>
        <end position="389"/>
    </location>
</feature>
<protein>
    <recommendedName>
        <fullName evidence="1">ATPase AAA-type core domain-containing protein</fullName>
    </recommendedName>
</protein>
<accession>C2MEJ6</accession>
<evidence type="ECO:0000259" key="1">
    <source>
        <dbReference type="Pfam" id="PF13304"/>
    </source>
</evidence>
<dbReference type="GO" id="GO:0016887">
    <property type="term" value="F:ATP hydrolysis activity"/>
    <property type="evidence" value="ECO:0007669"/>
    <property type="project" value="InterPro"/>
</dbReference>